<sequence>MESRRNSSPQELVIASWNGESNVPLRAFSAEELVKATNNFHSHHILAEDAFYLLYRGCFEKRPILVKKYGKEGSLWPHEDTNSYATHDMAITSQVCNHKNVLKLIGCCLEFQFSALVYECETSIKLLSNGLYEMDRSSDNLTLAWKTRLSIANDIASALVHLHTTFSTPIVHRNLKPGNIILDQNGVAKLLDFSLAIRIPPGESQVEDMVVGTYGFAEPEYVATGIVTVKTDVYAFGMIMLELLTGKRIVDAKRGGSHGHLGNLVKMYMNEDQLNKVVDARMIGEGIGVEQEQQFRAFVQLALRCFEEKREDRPEMKGVAEELSRIWRSVNVHS</sequence>
<gene>
    <name evidence="1" type="ORF">Vadar_032062</name>
</gene>
<keyword evidence="2" id="KW-1185">Reference proteome</keyword>
<comment type="caution">
    <text evidence="1">The sequence shown here is derived from an EMBL/GenBank/DDBJ whole genome shotgun (WGS) entry which is preliminary data.</text>
</comment>
<dbReference type="Proteomes" id="UP000828048">
    <property type="component" value="Chromosome 9"/>
</dbReference>
<organism evidence="1 2">
    <name type="scientific">Vaccinium darrowii</name>
    <dbReference type="NCBI Taxonomy" id="229202"/>
    <lineage>
        <taxon>Eukaryota</taxon>
        <taxon>Viridiplantae</taxon>
        <taxon>Streptophyta</taxon>
        <taxon>Embryophyta</taxon>
        <taxon>Tracheophyta</taxon>
        <taxon>Spermatophyta</taxon>
        <taxon>Magnoliopsida</taxon>
        <taxon>eudicotyledons</taxon>
        <taxon>Gunneridae</taxon>
        <taxon>Pentapetalae</taxon>
        <taxon>asterids</taxon>
        <taxon>Ericales</taxon>
        <taxon>Ericaceae</taxon>
        <taxon>Vaccinioideae</taxon>
        <taxon>Vaccinieae</taxon>
        <taxon>Vaccinium</taxon>
    </lineage>
</organism>
<protein>
    <submittedName>
        <fullName evidence="1">Uncharacterized protein</fullName>
    </submittedName>
</protein>
<accession>A0ACB7ZN71</accession>
<reference evidence="1 2" key="1">
    <citation type="journal article" date="2021" name="Hortic Res">
        <title>High-quality reference genome and annotation aids understanding of berry development for evergreen blueberry (Vaccinium darrowii).</title>
        <authorList>
            <person name="Yu J."/>
            <person name="Hulse-Kemp A.M."/>
            <person name="Babiker E."/>
            <person name="Staton M."/>
        </authorList>
    </citation>
    <scope>NUCLEOTIDE SEQUENCE [LARGE SCALE GENOMIC DNA]</scope>
    <source>
        <strain evidence="2">cv. NJ 8807/NJ 8810</strain>
        <tissue evidence="1">Young leaf</tissue>
    </source>
</reference>
<name>A0ACB7ZN71_9ERIC</name>
<evidence type="ECO:0000313" key="2">
    <source>
        <dbReference type="Proteomes" id="UP000828048"/>
    </source>
</evidence>
<evidence type="ECO:0000313" key="1">
    <source>
        <dbReference type="EMBL" id="KAH7867333.1"/>
    </source>
</evidence>
<proteinExistence type="predicted"/>
<dbReference type="EMBL" id="CM037159">
    <property type="protein sequence ID" value="KAH7867333.1"/>
    <property type="molecule type" value="Genomic_DNA"/>
</dbReference>